<proteinExistence type="predicted"/>
<dbReference type="EMBL" id="LXQA010514636">
    <property type="protein sequence ID" value="MCI56589.1"/>
    <property type="molecule type" value="Genomic_DNA"/>
</dbReference>
<reference evidence="2 3" key="1">
    <citation type="journal article" date="2018" name="Front. Plant Sci.">
        <title>Red Clover (Trifolium pratense) and Zigzag Clover (T. medium) - A Picture of Genomic Similarities and Differences.</title>
        <authorList>
            <person name="Dluhosova J."/>
            <person name="Istvanek J."/>
            <person name="Nedelnik J."/>
            <person name="Repkova J."/>
        </authorList>
    </citation>
    <scope>NUCLEOTIDE SEQUENCE [LARGE SCALE GENOMIC DNA]</scope>
    <source>
        <strain evidence="3">cv. 10/8</strain>
        <tissue evidence="2">Leaf</tissue>
    </source>
</reference>
<feature type="non-terminal residue" evidence="2">
    <location>
        <position position="68"/>
    </location>
</feature>
<evidence type="ECO:0000313" key="3">
    <source>
        <dbReference type="Proteomes" id="UP000265520"/>
    </source>
</evidence>
<evidence type="ECO:0000256" key="1">
    <source>
        <dbReference type="SAM" id="MobiDB-lite"/>
    </source>
</evidence>
<dbReference type="Proteomes" id="UP000265520">
    <property type="component" value="Unassembled WGS sequence"/>
</dbReference>
<feature type="region of interest" description="Disordered" evidence="1">
    <location>
        <begin position="1"/>
        <end position="68"/>
    </location>
</feature>
<protein>
    <submittedName>
        <fullName evidence="2">Uncharacterized protein</fullName>
    </submittedName>
</protein>
<evidence type="ECO:0000313" key="2">
    <source>
        <dbReference type="EMBL" id="MCI56589.1"/>
    </source>
</evidence>
<feature type="compositionally biased region" description="Basic and acidic residues" evidence="1">
    <location>
        <begin position="1"/>
        <end position="11"/>
    </location>
</feature>
<organism evidence="2 3">
    <name type="scientific">Trifolium medium</name>
    <dbReference type="NCBI Taxonomy" id="97028"/>
    <lineage>
        <taxon>Eukaryota</taxon>
        <taxon>Viridiplantae</taxon>
        <taxon>Streptophyta</taxon>
        <taxon>Embryophyta</taxon>
        <taxon>Tracheophyta</taxon>
        <taxon>Spermatophyta</taxon>
        <taxon>Magnoliopsida</taxon>
        <taxon>eudicotyledons</taxon>
        <taxon>Gunneridae</taxon>
        <taxon>Pentapetalae</taxon>
        <taxon>rosids</taxon>
        <taxon>fabids</taxon>
        <taxon>Fabales</taxon>
        <taxon>Fabaceae</taxon>
        <taxon>Papilionoideae</taxon>
        <taxon>50 kb inversion clade</taxon>
        <taxon>NPAAA clade</taxon>
        <taxon>Hologalegina</taxon>
        <taxon>IRL clade</taxon>
        <taxon>Trifolieae</taxon>
        <taxon>Trifolium</taxon>
    </lineage>
</organism>
<sequence length="68" mass="7248">MGNSDDKHITKMSDTGIAKRTRSRAGKGVTTASTPIHKSKPDKSARMTGKKVVTGPPRTKSKVIPTSK</sequence>
<name>A0A392T6D5_9FABA</name>
<comment type="caution">
    <text evidence="2">The sequence shown here is derived from an EMBL/GenBank/DDBJ whole genome shotgun (WGS) entry which is preliminary data.</text>
</comment>
<dbReference type="AlphaFoldDB" id="A0A392T6D5"/>
<accession>A0A392T6D5</accession>
<keyword evidence="3" id="KW-1185">Reference proteome</keyword>